<evidence type="ECO:0000313" key="1">
    <source>
        <dbReference type="EMBL" id="KAI6090037.1"/>
    </source>
</evidence>
<protein>
    <submittedName>
        <fullName evidence="1">Uncharacterized protein</fullName>
    </submittedName>
</protein>
<dbReference type="Proteomes" id="UP001497680">
    <property type="component" value="Unassembled WGS sequence"/>
</dbReference>
<proteinExistence type="predicted"/>
<name>A0ACC0DBK1_9PEZI</name>
<keyword evidence="2" id="KW-1185">Reference proteome</keyword>
<evidence type="ECO:0000313" key="2">
    <source>
        <dbReference type="Proteomes" id="UP001497680"/>
    </source>
</evidence>
<reference evidence="1 2" key="1">
    <citation type="journal article" date="2022" name="New Phytol.">
        <title>Ecological generalism drives hyperdiversity of secondary metabolite gene clusters in xylarialean endophytes.</title>
        <authorList>
            <person name="Franco M.E.E."/>
            <person name="Wisecaver J.H."/>
            <person name="Arnold A.E."/>
            <person name="Ju Y.M."/>
            <person name="Slot J.C."/>
            <person name="Ahrendt S."/>
            <person name="Moore L.P."/>
            <person name="Eastman K.E."/>
            <person name="Scott K."/>
            <person name="Konkel Z."/>
            <person name="Mondo S.J."/>
            <person name="Kuo A."/>
            <person name="Hayes R.D."/>
            <person name="Haridas S."/>
            <person name="Andreopoulos B."/>
            <person name="Riley R."/>
            <person name="LaButti K."/>
            <person name="Pangilinan J."/>
            <person name="Lipzen A."/>
            <person name="Amirebrahimi M."/>
            <person name="Yan J."/>
            <person name="Adam C."/>
            <person name="Keymanesh K."/>
            <person name="Ng V."/>
            <person name="Louie K."/>
            <person name="Northen T."/>
            <person name="Drula E."/>
            <person name="Henrissat B."/>
            <person name="Hsieh H.M."/>
            <person name="Youens-Clark K."/>
            <person name="Lutzoni F."/>
            <person name="Miadlikowska J."/>
            <person name="Eastwood D.C."/>
            <person name="Hamelin R.C."/>
            <person name="Grigoriev I.V."/>
            <person name="U'Ren J.M."/>
        </authorList>
    </citation>
    <scope>NUCLEOTIDE SEQUENCE [LARGE SCALE GENOMIC DNA]</scope>
    <source>
        <strain evidence="1 2">ER1909</strain>
    </source>
</reference>
<accession>A0ACC0DBK1</accession>
<sequence>MLYYRYQLWSSLLASWLVLTPCWSSAAQSPIEFPATVDVELIFPRNDTYAPANIVPIVFAIRNSQLAAPLDLSFDWNLWNLDNLSAPGAGGLFDLTNVNFSNVSDPYFAYEYVTELNVTEARWSLVWSMGSGNCSRPDGATGDDKTASSLSFYNRDRNVRFTTRNGAQQPDLAAAATTDADACTDNYFTFNVTGVLDTPLGAKYDGRETCAVLAPTNMSATPTEKLCGFGADASAVSSILAGITATACSSLHPVISCPPDAPSGASAGKGMSFLVTRIAWLEVAVLVGLLFC</sequence>
<gene>
    <name evidence="1" type="ORF">F4821DRAFT_230487</name>
</gene>
<organism evidence="1 2">
    <name type="scientific">Hypoxylon rubiginosum</name>
    <dbReference type="NCBI Taxonomy" id="110542"/>
    <lineage>
        <taxon>Eukaryota</taxon>
        <taxon>Fungi</taxon>
        <taxon>Dikarya</taxon>
        <taxon>Ascomycota</taxon>
        <taxon>Pezizomycotina</taxon>
        <taxon>Sordariomycetes</taxon>
        <taxon>Xylariomycetidae</taxon>
        <taxon>Xylariales</taxon>
        <taxon>Hypoxylaceae</taxon>
        <taxon>Hypoxylon</taxon>
    </lineage>
</organism>
<dbReference type="EMBL" id="MU394293">
    <property type="protein sequence ID" value="KAI6090037.1"/>
    <property type="molecule type" value="Genomic_DNA"/>
</dbReference>
<comment type="caution">
    <text evidence="1">The sequence shown here is derived from an EMBL/GenBank/DDBJ whole genome shotgun (WGS) entry which is preliminary data.</text>
</comment>